<sequence length="10" mass="1234">MYVMVHNIDL</sequence>
<evidence type="ECO:0000313" key="1">
    <source>
        <dbReference type="EMBL" id="KTB31588.1"/>
    </source>
</evidence>
<evidence type="ECO:0000313" key="2">
    <source>
        <dbReference type="Proteomes" id="UP000054988"/>
    </source>
</evidence>
<accession>A0A0W0F5S9</accession>
<name>A0A0W0F5S9_MONRR</name>
<dbReference type="Proteomes" id="UP000054988">
    <property type="component" value="Unassembled WGS sequence"/>
</dbReference>
<protein>
    <submittedName>
        <fullName evidence="1">Uncharacterized protein</fullName>
    </submittedName>
</protein>
<organism evidence="1 2">
    <name type="scientific">Moniliophthora roreri</name>
    <name type="common">Frosty pod rot fungus</name>
    <name type="synonym">Monilia roreri</name>
    <dbReference type="NCBI Taxonomy" id="221103"/>
    <lineage>
        <taxon>Eukaryota</taxon>
        <taxon>Fungi</taxon>
        <taxon>Dikarya</taxon>
        <taxon>Basidiomycota</taxon>
        <taxon>Agaricomycotina</taxon>
        <taxon>Agaricomycetes</taxon>
        <taxon>Agaricomycetidae</taxon>
        <taxon>Agaricales</taxon>
        <taxon>Marasmiineae</taxon>
        <taxon>Marasmiaceae</taxon>
        <taxon>Moniliophthora</taxon>
    </lineage>
</organism>
<comment type="caution">
    <text evidence="1">The sequence shown here is derived from an EMBL/GenBank/DDBJ whole genome shotgun (WGS) entry which is preliminary data.</text>
</comment>
<gene>
    <name evidence="1" type="ORF">WG66_15836</name>
</gene>
<proteinExistence type="predicted"/>
<dbReference type="EMBL" id="LATX01002304">
    <property type="protein sequence ID" value="KTB31588.1"/>
    <property type="molecule type" value="Genomic_DNA"/>
</dbReference>
<reference evidence="1 2" key="1">
    <citation type="submission" date="2015-12" db="EMBL/GenBank/DDBJ databases">
        <title>Draft genome sequence of Moniliophthora roreri, the causal agent of frosty pod rot of cacao.</title>
        <authorList>
            <person name="Aime M.C."/>
            <person name="Diaz-Valderrama J.R."/>
            <person name="Kijpornyongpan T."/>
            <person name="Phillips-Mora W."/>
        </authorList>
    </citation>
    <scope>NUCLEOTIDE SEQUENCE [LARGE SCALE GENOMIC DNA]</scope>
    <source>
        <strain evidence="1 2">MCA 2952</strain>
    </source>
</reference>